<gene>
    <name evidence="2" type="ordered locus">AALP_Aa4g150100</name>
</gene>
<protein>
    <submittedName>
        <fullName evidence="2">Uncharacterized protein</fullName>
    </submittedName>
</protein>
<dbReference type="eggNOG" id="KOG3033">
    <property type="taxonomic scope" value="Eukaryota"/>
</dbReference>
<dbReference type="OMA" id="MDFPAKQ"/>
<dbReference type="OrthoDB" id="75169at2759"/>
<accession>A0A087H3D1</accession>
<sequence length="308" mass="33947">MAMITKKPVKYFVVDAFTDSAFKGNQAAVCVLKEEHERDDAWLQSLAAEFNISETCFITPVTGFDARFSLRWFTPALEVDLCGHGTLASAHSIFSNGLVDSDKVEFVTRSGILTAKRVPENNKMKGGSFFIELDFPVIPTCEYNSINDISMFSKALNGATIVDVRRTTTNKIISEPFFNGTAKASSTDKIIVVLPSWESVIELQPKMDEISKCPGKLIIVTAAAPEGSDYDFCSRFFSPKLGVDEDPVCGSAHCSLAHYWSLKMSKCDFLAYSASRRSGSLKVHYNKENQRVLLIGKAVTVMKGFVLA</sequence>
<dbReference type="PANTHER" id="PTHR13774:SF35">
    <property type="entry name" value="(RAPE) HYPOTHETICAL PROTEIN"/>
    <property type="match status" value="1"/>
</dbReference>
<evidence type="ECO:0000313" key="2">
    <source>
        <dbReference type="EMBL" id="KFK36633.1"/>
    </source>
</evidence>
<keyword evidence="3" id="KW-1185">Reference proteome</keyword>
<dbReference type="PANTHER" id="PTHR13774">
    <property type="entry name" value="PHENAZINE BIOSYNTHESIS PROTEIN"/>
    <property type="match status" value="1"/>
</dbReference>
<dbReference type="PIRSF" id="PIRSF016184">
    <property type="entry name" value="PhzC_PhzF"/>
    <property type="match status" value="1"/>
</dbReference>
<organism evidence="2 3">
    <name type="scientific">Arabis alpina</name>
    <name type="common">Alpine rock-cress</name>
    <dbReference type="NCBI Taxonomy" id="50452"/>
    <lineage>
        <taxon>Eukaryota</taxon>
        <taxon>Viridiplantae</taxon>
        <taxon>Streptophyta</taxon>
        <taxon>Embryophyta</taxon>
        <taxon>Tracheophyta</taxon>
        <taxon>Spermatophyta</taxon>
        <taxon>Magnoliopsida</taxon>
        <taxon>eudicotyledons</taxon>
        <taxon>Gunneridae</taxon>
        <taxon>Pentapetalae</taxon>
        <taxon>rosids</taxon>
        <taxon>malvids</taxon>
        <taxon>Brassicales</taxon>
        <taxon>Brassicaceae</taxon>
        <taxon>Arabideae</taxon>
        <taxon>Arabis</taxon>
    </lineage>
</organism>
<feature type="active site" evidence="1">
    <location>
        <position position="54"/>
    </location>
</feature>
<dbReference type="Proteomes" id="UP000029120">
    <property type="component" value="Chromosome 4"/>
</dbReference>
<dbReference type="EMBL" id="CM002872">
    <property type="protein sequence ID" value="KFK36633.1"/>
    <property type="molecule type" value="Genomic_DNA"/>
</dbReference>
<dbReference type="SUPFAM" id="SSF54506">
    <property type="entry name" value="Diaminopimelate epimerase-like"/>
    <property type="match status" value="1"/>
</dbReference>
<proteinExistence type="predicted"/>
<dbReference type="AlphaFoldDB" id="A0A087H3D1"/>
<dbReference type="Pfam" id="PF02567">
    <property type="entry name" value="PhzC-PhzF"/>
    <property type="match status" value="1"/>
</dbReference>
<dbReference type="Gramene" id="KFK36633">
    <property type="protein sequence ID" value="KFK36633"/>
    <property type="gene ID" value="AALP_AA4G150100"/>
</dbReference>
<name>A0A087H3D1_ARAAL</name>
<dbReference type="GO" id="GO:0005737">
    <property type="term" value="C:cytoplasm"/>
    <property type="evidence" value="ECO:0007669"/>
    <property type="project" value="TreeGrafter"/>
</dbReference>
<evidence type="ECO:0000313" key="3">
    <source>
        <dbReference type="Proteomes" id="UP000029120"/>
    </source>
</evidence>
<dbReference type="Gene3D" id="3.10.310.10">
    <property type="entry name" value="Diaminopimelate Epimerase, Chain A, domain 1"/>
    <property type="match status" value="2"/>
</dbReference>
<dbReference type="GO" id="GO:0016853">
    <property type="term" value="F:isomerase activity"/>
    <property type="evidence" value="ECO:0007669"/>
    <property type="project" value="TreeGrafter"/>
</dbReference>
<dbReference type="InterPro" id="IPR003719">
    <property type="entry name" value="Phenazine_PhzF-like"/>
</dbReference>
<evidence type="ECO:0000256" key="1">
    <source>
        <dbReference type="PIRSR" id="PIRSR016184-1"/>
    </source>
</evidence>
<reference evidence="3" key="1">
    <citation type="journal article" date="2015" name="Nat. Plants">
        <title>Genome expansion of Arabis alpina linked with retrotransposition and reduced symmetric DNA methylation.</title>
        <authorList>
            <person name="Willing E.M."/>
            <person name="Rawat V."/>
            <person name="Mandakova T."/>
            <person name="Maumus F."/>
            <person name="James G.V."/>
            <person name="Nordstroem K.J."/>
            <person name="Becker C."/>
            <person name="Warthmann N."/>
            <person name="Chica C."/>
            <person name="Szarzynska B."/>
            <person name="Zytnicki M."/>
            <person name="Albani M.C."/>
            <person name="Kiefer C."/>
            <person name="Bergonzi S."/>
            <person name="Castaings L."/>
            <person name="Mateos J.L."/>
            <person name="Berns M.C."/>
            <person name="Bujdoso N."/>
            <person name="Piofczyk T."/>
            <person name="de Lorenzo L."/>
            <person name="Barrero-Sicilia C."/>
            <person name="Mateos I."/>
            <person name="Piednoel M."/>
            <person name="Hagmann J."/>
            <person name="Chen-Min-Tao R."/>
            <person name="Iglesias-Fernandez R."/>
            <person name="Schuster S.C."/>
            <person name="Alonso-Blanco C."/>
            <person name="Roudier F."/>
            <person name="Carbonero P."/>
            <person name="Paz-Ares J."/>
            <person name="Davis S.J."/>
            <person name="Pecinka A."/>
            <person name="Quesneville H."/>
            <person name="Colot V."/>
            <person name="Lysak M.A."/>
            <person name="Weigel D."/>
            <person name="Coupland G."/>
            <person name="Schneeberger K."/>
        </authorList>
    </citation>
    <scope>NUCLEOTIDE SEQUENCE [LARGE SCALE GENOMIC DNA]</scope>
    <source>
        <strain evidence="3">cv. Pajares</strain>
    </source>
</reference>